<dbReference type="OrthoDB" id="9803319at2"/>
<accession>D9WP87</accession>
<gene>
    <name evidence="1" type="ORF">SSOG_07774</name>
</gene>
<dbReference type="HOGENOM" id="CLU_139698_6_2_11"/>
<sequence length="79" mass="8211">MTARLRLDAARCTGHGRCYTVAPDLLSDDEEGFVEQRGTDLPVPGPLLGQAADAESACPEMAITLLDAAPAPTTTDGEP</sequence>
<dbReference type="STRING" id="457427.SSOG_07774"/>
<reference evidence="1 2" key="1">
    <citation type="submission" date="2009-02" db="EMBL/GenBank/DDBJ databases">
        <title>Annotation of Streptomyces hygroscopicus strain ATCC 53653.</title>
        <authorList>
            <consortium name="The Broad Institute Genome Sequencing Platform"/>
            <consortium name="Broad Institute Microbial Sequencing Center"/>
            <person name="Fischbach M."/>
            <person name="Godfrey P."/>
            <person name="Ward D."/>
            <person name="Young S."/>
            <person name="Zeng Q."/>
            <person name="Koehrsen M."/>
            <person name="Alvarado L."/>
            <person name="Berlin A.M."/>
            <person name="Bochicchio J."/>
            <person name="Borenstein D."/>
            <person name="Chapman S.B."/>
            <person name="Chen Z."/>
            <person name="Engels R."/>
            <person name="Freedman E."/>
            <person name="Gellesch M."/>
            <person name="Goldberg J."/>
            <person name="Griggs A."/>
            <person name="Gujja S."/>
            <person name="Heilman E.R."/>
            <person name="Heiman D.I."/>
            <person name="Hepburn T.A."/>
            <person name="Howarth C."/>
            <person name="Jen D."/>
            <person name="Larson L."/>
            <person name="Lewis B."/>
            <person name="Mehta T."/>
            <person name="Park D."/>
            <person name="Pearson M."/>
            <person name="Richards J."/>
            <person name="Roberts A."/>
            <person name="Saif S."/>
            <person name="Shea T.D."/>
            <person name="Shenoy N."/>
            <person name="Sisk P."/>
            <person name="Stolte C."/>
            <person name="Sykes S.N."/>
            <person name="Thomson T."/>
            <person name="Walk T."/>
            <person name="White J."/>
            <person name="Yandava C."/>
            <person name="Straight P."/>
            <person name="Clardy J."/>
            <person name="Hung D."/>
            <person name="Kolter R."/>
            <person name="Mekalanos J."/>
            <person name="Walker S."/>
            <person name="Walsh C.T."/>
            <person name="Wieland-Brown L.C."/>
            <person name="Haas B."/>
            <person name="Nusbaum C."/>
            <person name="Birren B."/>
        </authorList>
    </citation>
    <scope>NUCLEOTIDE SEQUENCE [LARGE SCALE GENOMIC DNA]</scope>
    <source>
        <strain evidence="1 2">ATCC 53653</strain>
    </source>
</reference>
<proteinExistence type="predicted"/>
<dbReference type="SUPFAM" id="SSF54862">
    <property type="entry name" value="4Fe-4S ferredoxins"/>
    <property type="match status" value="1"/>
</dbReference>
<dbReference type="EMBL" id="GG657754">
    <property type="protein sequence ID" value="EFL28060.1"/>
    <property type="molecule type" value="Genomic_DNA"/>
</dbReference>
<dbReference type="Pfam" id="PF13459">
    <property type="entry name" value="Fer4_15"/>
    <property type="match status" value="1"/>
</dbReference>
<dbReference type="RefSeq" id="WP_009719858.1">
    <property type="nucleotide sequence ID" value="NZ_GG657754.1"/>
</dbReference>
<dbReference type="Gene3D" id="3.30.70.20">
    <property type="match status" value="1"/>
</dbReference>
<keyword evidence="2" id="KW-1185">Reference proteome</keyword>
<dbReference type="AlphaFoldDB" id="D9WP87"/>
<dbReference type="Proteomes" id="UP000003963">
    <property type="component" value="Unassembled WGS sequence"/>
</dbReference>
<name>D9WP87_9ACTN</name>
<evidence type="ECO:0000313" key="1">
    <source>
        <dbReference type="EMBL" id="EFL28060.1"/>
    </source>
</evidence>
<evidence type="ECO:0000313" key="2">
    <source>
        <dbReference type="Proteomes" id="UP000003963"/>
    </source>
</evidence>
<protein>
    <submittedName>
        <fullName evidence="1">Putative ferredoxin</fullName>
    </submittedName>
</protein>
<organism evidence="1 2">
    <name type="scientific">Streptomyces himastatinicus ATCC 53653</name>
    <dbReference type="NCBI Taxonomy" id="457427"/>
    <lineage>
        <taxon>Bacteria</taxon>
        <taxon>Bacillati</taxon>
        <taxon>Actinomycetota</taxon>
        <taxon>Actinomycetes</taxon>
        <taxon>Kitasatosporales</taxon>
        <taxon>Streptomycetaceae</taxon>
        <taxon>Streptomyces</taxon>
        <taxon>Streptomyces violaceusniger group</taxon>
    </lineage>
</organism>